<protein>
    <submittedName>
        <fullName evidence="4">TetR family transcriptional regulator</fullName>
    </submittedName>
</protein>
<reference evidence="4 5" key="1">
    <citation type="submission" date="2019-11" db="EMBL/GenBank/DDBJ databases">
        <title>Paenibacillus monticola sp. nov., a novel PGPR strain isolated from mountain sample in China.</title>
        <authorList>
            <person name="Zhao Q."/>
            <person name="Li H.-P."/>
            <person name="Zhang J.-L."/>
        </authorList>
    </citation>
    <scope>NUCLEOTIDE SEQUENCE [LARGE SCALE GENOMIC DNA]</scope>
    <source>
        <strain evidence="4 5">LC-T2</strain>
    </source>
</reference>
<organism evidence="4 5">
    <name type="scientific">Paenibacillus monticola</name>
    <dbReference type="NCBI Taxonomy" id="2666075"/>
    <lineage>
        <taxon>Bacteria</taxon>
        <taxon>Bacillati</taxon>
        <taxon>Bacillota</taxon>
        <taxon>Bacilli</taxon>
        <taxon>Bacillales</taxon>
        <taxon>Paenibacillaceae</taxon>
        <taxon>Paenibacillus</taxon>
    </lineage>
</organism>
<evidence type="ECO:0000313" key="5">
    <source>
        <dbReference type="Proteomes" id="UP000463051"/>
    </source>
</evidence>
<feature type="domain" description="HTH tetR-type" evidence="3">
    <location>
        <begin position="43"/>
        <end position="103"/>
    </location>
</feature>
<accession>A0A7X2H773</accession>
<dbReference type="PROSITE" id="PS50977">
    <property type="entry name" value="HTH_TETR_2"/>
    <property type="match status" value="1"/>
</dbReference>
<dbReference type="Gene3D" id="1.10.357.10">
    <property type="entry name" value="Tetracycline Repressor, domain 2"/>
    <property type="match status" value="1"/>
</dbReference>
<dbReference type="GO" id="GO:0003677">
    <property type="term" value="F:DNA binding"/>
    <property type="evidence" value="ECO:0007669"/>
    <property type="project" value="UniProtKB-UniRule"/>
</dbReference>
<dbReference type="InterPro" id="IPR050624">
    <property type="entry name" value="HTH-type_Tx_Regulator"/>
</dbReference>
<dbReference type="PANTHER" id="PTHR43479">
    <property type="entry name" value="ACREF/ENVCD OPERON REPRESSOR-RELATED"/>
    <property type="match status" value="1"/>
</dbReference>
<evidence type="ECO:0000256" key="2">
    <source>
        <dbReference type="PROSITE-ProRule" id="PRU00335"/>
    </source>
</evidence>
<dbReference type="EMBL" id="WJXB01000006">
    <property type="protein sequence ID" value="MRN54705.1"/>
    <property type="molecule type" value="Genomic_DNA"/>
</dbReference>
<proteinExistence type="predicted"/>
<name>A0A7X2H773_9BACL</name>
<dbReference type="PANTHER" id="PTHR43479:SF11">
    <property type="entry name" value="ACREF_ENVCD OPERON REPRESSOR-RELATED"/>
    <property type="match status" value="1"/>
</dbReference>
<dbReference type="InterPro" id="IPR001647">
    <property type="entry name" value="HTH_TetR"/>
</dbReference>
<keyword evidence="5" id="KW-1185">Reference proteome</keyword>
<feature type="DNA-binding region" description="H-T-H motif" evidence="2">
    <location>
        <begin position="66"/>
        <end position="85"/>
    </location>
</feature>
<dbReference type="InterPro" id="IPR009057">
    <property type="entry name" value="Homeodomain-like_sf"/>
</dbReference>
<keyword evidence="1 2" id="KW-0238">DNA-binding</keyword>
<dbReference type="Pfam" id="PF00440">
    <property type="entry name" value="TetR_N"/>
    <property type="match status" value="1"/>
</dbReference>
<comment type="caution">
    <text evidence="4">The sequence shown here is derived from an EMBL/GenBank/DDBJ whole genome shotgun (WGS) entry which is preliminary data.</text>
</comment>
<evidence type="ECO:0000313" key="4">
    <source>
        <dbReference type="EMBL" id="MRN54705.1"/>
    </source>
</evidence>
<dbReference type="Proteomes" id="UP000463051">
    <property type="component" value="Unassembled WGS sequence"/>
</dbReference>
<dbReference type="PRINTS" id="PR00455">
    <property type="entry name" value="HTHTETR"/>
</dbReference>
<sequence>MDICPFRDSDNTGQMSTCQLYRQQLLEKGFCSMKIRKERKDAIEHRRLILLNAQTLFIEHGVEGVTMNQIAKTAGIGQGTLYRRYAHKGEICQDLMKDSSDEICNTIQSYLDQNKDLPLKDRITKALEISFDFIESYSPLLVSIQAPTCEGRQSLYYHSPLYSFMHDVFCNLLNETESATKELSKDTNFIADMILASMNPELFLFMRSERGLTKEEIKDRLVSVYIDPLLV</sequence>
<dbReference type="SUPFAM" id="SSF46689">
    <property type="entry name" value="Homeodomain-like"/>
    <property type="match status" value="1"/>
</dbReference>
<dbReference type="AlphaFoldDB" id="A0A7X2H773"/>
<evidence type="ECO:0000259" key="3">
    <source>
        <dbReference type="PROSITE" id="PS50977"/>
    </source>
</evidence>
<gene>
    <name evidence="4" type="ORF">GJB61_17105</name>
</gene>
<evidence type="ECO:0000256" key="1">
    <source>
        <dbReference type="ARBA" id="ARBA00023125"/>
    </source>
</evidence>